<dbReference type="RefSeq" id="WP_405284791.1">
    <property type="nucleotide sequence ID" value="NZ_CP144380.1"/>
</dbReference>
<proteinExistence type="predicted"/>
<organism evidence="2 3">
    <name type="scientific">Gaopeijia maritima</name>
    <dbReference type="NCBI Taxonomy" id="3119007"/>
    <lineage>
        <taxon>Bacteria</taxon>
        <taxon>Pseudomonadati</taxon>
        <taxon>Gemmatimonadota</taxon>
        <taxon>Longimicrobiia</taxon>
        <taxon>Gaopeijiales</taxon>
        <taxon>Gaopeijiaceae</taxon>
        <taxon>Gaopeijia</taxon>
    </lineage>
</organism>
<dbReference type="Proteomes" id="UP001484239">
    <property type="component" value="Unassembled WGS sequence"/>
</dbReference>
<feature type="compositionally biased region" description="Basic and acidic residues" evidence="1">
    <location>
        <begin position="35"/>
        <end position="44"/>
    </location>
</feature>
<reference evidence="2 3" key="1">
    <citation type="submission" date="2024-02" db="EMBL/GenBank/DDBJ databases">
        <title>A novel Gemmatimonadota bacterium.</title>
        <authorList>
            <person name="Du Z.-J."/>
            <person name="Ye Y.-Q."/>
        </authorList>
    </citation>
    <scope>NUCLEOTIDE SEQUENCE [LARGE SCALE GENOMIC DNA]</scope>
    <source>
        <strain evidence="2 3">DH-20</strain>
    </source>
</reference>
<evidence type="ECO:0000313" key="2">
    <source>
        <dbReference type="EMBL" id="MEK9500397.1"/>
    </source>
</evidence>
<evidence type="ECO:0000313" key="3">
    <source>
        <dbReference type="Proteomes" id="UP001484239"/>
    </source>
</evidence>
<protein>
    <submittedName>
        <fullName evidence="2">Uncharacterized protein</fullName>
    </submittedName>
</protein>
<keyword evidence="3" id="KW-1185">Reference proteome</keyword>
<comment type="caution">
    <text evidence="2">The sequence shown here is derived from an EMBL/GenBank/DDBJ whole genome shotgun (WGS) entry which is preliminary data.</text>
</comment>
<sequence length="50" mass="5284">MTRVAEPEVDAVVEPGAEADPEVEGEALARQSRGCGDEQRRRSEGAGSVE</sequence>
<name>A0ABU9E6P9_9BACT</name>
<dbReference type="EMBL" id="JBBHLI010000002">
    <property type="protein sequence ID" value="MEK9500397.1"/>
    <property type="molecule type" value="Genomic_DNA"/>
</dbReference>
<accession>A0ABU9E6P9</accession>
<feature type="region of interest" description="Disordered" evidence="1">
    <location>
        <begin position="1"/>
        <end position="50"/>
    </location>
</feature>
<evidence type="ECO:0000256" key="1">
    <source>
        <dbReference type="SAM" id="MobiDB-lite"/>
    </source>
</evidence>
<gene>
    <name evidence="2" type="ORF">WI372_05360</name>
</gene>
<feature type="compositionally biased region" description="Acidic residues" evidence="1">
    <location>
        <begin position="7"/>
        <end position="25"/>
    </location>
</feature>